<proteinExistence type="predicted"/>
<keyword evidence="4" id="KW-0547">Nucleotide-binding</keyword>
<reference evidence="10" key="1">
    <citation type="submission" date="2017-08" db="EMBL/GenBank/DDBJ databases">
        <title>A dynamic microbial community with high functional redundancy inhabits the cold, oxic subseafloor aquifer.</title>
        <authorList>
            <person name="Tully B.J."/>
            <person name="Wheat C.G."/>
            <person name="Glazer B.T."/>
            <person name="Huber J.A."/>
        </authorList>
    </citation>
    <scope>NUCLEOTIDE SEQUENCE [LARGE SCALE GENOMIC DNA]</scope>
</reference>
<evidence type="ECO:0000256" key="6">
    <source>
        <dbReference type="ARBA" id="ARBA00022840"/>
    </source>
</evidence>
<comment type="pathway">
    <text evidence="1">Cofactor biosynthesis; tetrahydrofolate biosynthesis; 2-amino-4-hydroxy-6-hydroxymethyl-7,8-dihydropteridine diphosphate from 7,8-dihydroneopterin triphosphate: step 4/4.</text>
</comment>
<comment type="caution">
    <text evidence="9">The sequence shown here is derived from an EMBL/GenBank/DDBJ whole genome shotgun (WGS) entry which is preliminary data.</text>
</comment>
<dbReference type="Pfam" id="PF01288">
    <property type="entry name" value="HPPK"/>
    <property type="match status" value="1"/>
</dbReference>
<dbReference type="GO" id="GO:0016301">
    <property type="term" value="F:kinase activity"/>
    <property type="evidence" value="ECO:0007669"/>
    <property type="project" value="UniProtKB-KW"/>
</dbReference>
<dbReference type="Gene3D" id="3.30.70.560">
    <property type="entry name" value="7,8-Dihydro-6-hydroxymethylpterin-pyrophosphokinase HPPK"/>
    <property type="match status" value="1"/>
</dbReference>
<name>A0A2A5CD08_9GAMM</name>
<dbReference type="GO" id="GO:0046654">
    <property type="term" value="P:tetrahydrofolate biosynthetic process"/>
    <property type="evidence" value="ECO:0007669"/>
    <property type="project" value="UniProtKB-UniPathway"/>
</dbReference>
<keyword evidence="5 9" id="KW-0418">Kinase</keyword>
<evidence type="ECO:0000256" key="1">
    <source>
        <dbReference type="ARBA" id="ARBA00005051"/>
    </source>
</evidence>
<evidence type="ECO:0000313" key="9">
    <source>
        <dbReference type="EMBL" id="PCJ41729.1"/>
    </source>
</evidence>
<evidence type="ECO:0000256" key="4">
    <source>
        <dbReference type="ARBA" id="ARBA00022741"/>
    </source>
</evidence>
<organism evidence="9 10">
    <name type="scientific">SAR86 cluster bacterium</name>
    <dbReference type="NCBI Taxonomy" id="2030880"/>
    <lineage>
        <taxon>Bacteria</taxon>
        <taxon>Pseudomonadati</taxon>
        <taxon>Pseudomonadota</taxon>
        <taxon>Gammaproteobacteria</taxon>
        <taxon>SAR86 cluster</taxon>
    </lineage>
</organism>
<dbReference type="GO" id="GO:0003848">
    <property type="term" value="F:2-amino-4-hydroxy-6-hydroxymethyldihydropteridine diphosphokinase activity"/>
    <property type="evidence" value="ECO:0007669"/>
    <property type="project" value="UniProtKB-EC"/>
</dbReference>
<keyword evidence="7" id="KW-0289">Folate biosynthesis</keyword>
<evidence type="ECO:0000256" key="7">
    <source>
        <dbReference type="ARBA" id="ARBA00022909"/>
    </source>
</evidence>
<gene>
    <name evidence="9" type="primary">folK</name>
    <name evidence="9" type="ORF">COA71_06875</name>
</gene>
<dbReference type="InterPro" id="IPR035907">
    <property type="entry name" value="Hppk_sf"/>
</dbReference>
<protein>
    <recommendedName>
        <fullName evidence="2">2-amino-4-hydroxy-6-hydroxymethyldihydropteridine diphosphokinase</fullName>
        <ecNumber evidence="2">2.7.6.3</ecNumber>
    </recommendedName>
</protein>
<dbReference type="UniPathway" id="UPA00077">
    <property type="reaction ID" value="UER00155"/>
</dbReference>
<dbReference type="SUPFAM" id="SSF55083">
    <property type="entry name" value="6-hydroxymethyl-7,8-dihydropterin pyrophosphokinase, HPPK"/>
    <property type="match status" value="1"/>
</dbReference>
<dbReference type="NCBIfam" id="TIGR01498">
    <property type="entry name" value="folK"/>
    <property type="match status" value="1"/>
</dbReference>
<evidence type="ECO:0000256" key="2">
    <source>
        <dbReference type="ARBA" id="ARBA00013253"/>
    </source>
</evidence>
<dbReference type="PANTHER" id="PTHR43071">
    <property type="entry name" value="2-AMINO-4-HYDROXY-6-HYDROXYMETHYLDIHYDROPTERIDINE PYROPHOSPHOKINASE"/>
    <property type="match status" value="1"/>
</dbReference>
<evidence type="ECO:0000256" key="3">
    <source>
        <dbReference type="ARBA" id="ARBA00022679"/>
    </source>
</evidence>
<dbReference type="GO" id="GO:0005524">
    <property type="term" value="F:ATP binding"/>
    <property type="evidence" value="ECO:0007669"/>
    <property type="project" value="UniProtKB-KW"/>
</dbReference>
<accession>A0A2A5CD08</accession>
<dbReference type="AlphaFoldDB" id="A0A2A5CD08"/>
<dbReference type="InterPro" id="IPR000550">
    <property type="entry name" value="Hppk"/>
</dbReference>
<dbReference type="EC" id="2.7.6.3" evidence="2"/>
<feature type="domain" description="7,8-dihydro-6-hydroxymethylpterin-pyrophosphokinase" evidence="8">
    <location>
        <begin position="6"/>
        <end position="129"/>
    </location>
</feature>
<evidence type="ECO:0000313" key="10">
    <source>
        <dbReference type="Proteomes" id="UP000228987"/>
    </source>
</evidence>
<evidence type="ECO:0000259" key="8">
    <source>
        <dbReference type="Pfam" id="PF01288"/>
    </source>
</evidence>
<dbReference type="Proteomes" id="UP000228987">
    <property type="component" value="Unassembled WGS sequence"/>
</dbReference>
<keyword evidence="6" id="KW-0067">ATP-binding</keyword>
<dbReference type="CDD" id="cd00483">
    <property type="entry name" value="HPPK"/>
    <property type="match status" value="1"/>
</dbReference>
<dbReference type="EMBL" id="NVWI01000004">
    <property type="protein sequence ID" value="PCJ41729.1"/>
    <property type="molecule type" value="Genomic_DNA"/>
</dbReference>
<dbReference type="PANTHER" id="PTHR43071:SF2">
    <property type="entry name" value="2-AMINO-4-HYDROXY-6-HYDROXYMETHYLDIHYDROPTERIDINE PYROPHOSPHOKINASE"/>
    <property type="match status" value="1"/>
</dbReference>
<dbReference type="GO" id="GO:0046656">
    <property type="term" value="P:folic acid biosynthetic process"/>
    <property type="evidence" value="ECO:0007669"/>
    <property type="project" value="UniProtKB-KW"/>
</dbReference>
<evidence type="ECO:0000256" key="5">
    <source>
        <dbReference type="ARBA" id="ARBA00022777"/>
    </source>
</evidence>
<keyword evidence="3" id="KW-0808">Transferase</keyword>
<sequence>MTWVALSLGSNMEPAVNIRSCLDALLLKFNDLSLSSVFESEAIGFQGDNFLNMVVTFETDMSLELLINTVKKIEDDCGRDRNQPRFSGRTLDIDVLVYGKRSGTDSGIKLPRPEITENAFVLWPLSQLSEQRQHPVLKQSYKQLWKDYDKTSQNLWPVDFVWHGRKISEKLAQ</sequence>